<evidence type="ECO:0000313" key="7">
    <source>
        <dbReference type="Proteomes" id="UP000694402"/>
    </source>
</evidence>
<dbReference type="Proteomes" id="UP000694402">
    <property type="component" value="Unassembled WGS sequence"/>
</dbReference>
<dbReference type="Pfam" id="PF14228">
    <property type="entry name" value="MOR2-PAG1_mid"/>
    <property type="match status" value="4"/>
</dbReference>
<evidence type="ECO:0000259" key="2">
    <source>
        <dbReference type="Pfam" id="PF14222"/>
    </source>
</evidence>
<feature type="domain" description="Cell morphogenesis central region" evidence="4">
    <location>
        <begin position="1698"/>
        <end position="1811"/>
    </location>
</feature>
<feature type="compositionally biased region" description="Polar residues" evidence="1">
    <location>
        <begin position="1298"/>
        <end position="1307"/>
    </location>
</feature>
<dbReference type="InterPro" id="IPR029473">
    <property type="entry name" value="MOR2-PAG1_mid"/>
</dbReference>
<feature type="domain" description="Cell morphogenesis central region" evidence="4">
    <location>
        <begin position="1547"/>
        <end position="1609"/>
    </location>
</feature>
<dbReference type="InterPro" id="IPR039867">
    <property type="entry name" value="Furry/Tao3/Mor2"/>
</dbReference>
<accession>A0A8C8HU41</accession>
<dbReference type="Pfam" id="PF14225">
    <property type="entry name" value="MOR2-PAG1_C"/>
    <property type="match status" value="1"/>
</dbReference>
<proteinExistence type="predicted"/>
<dbReference type="InterPro" id="IPR016024">
    <property type="entry name" value="ARM-type_fold"/>
</dbReference>
<feature type="domain" description="Cell morphogenesis central region" evidence="4">
    <location>
        <begin position="1116"/>
        <end position="1277"/>
    </location>
</feature>
<dbReference type="InterPro" id="IPR045842">
    <property type="entry name" value="Fry_C"/>
</dbReference>
<dbReference type="PANTHER" id="PTHR12295">
    <property type="entry name" value="FURRY-RELATED"/>
    <property type="match status" value="1"/>
</dbReference>
<name>A0A8C8HU41_ONCTS</name>
<dbReference type="GO" id="GO:0000902">
    <property type="term" value="P:cell morphogenesis"/>
    <property type="evidence" value="ECO:0007669"/>
    <property type="project" value="InterPro"/>
</dbReference>
<reference evidence="6" key="2">
    <citation type="submission" date="2025-09" db="UniProtKB">
        <authorList>
            <consortium name="Ensembl"/>
        </authorList>
    </citation>
    <scope>IDENTIFICATION</scope>
</reference>
<evidence type="ECO:0000259" key="4">
    <source>
        <dbReference type="Pfam" id="PF14228"/>
    </source>
</evidence>
<dbReference type="InterPro" id="IPR025614">
    <property type="entry name" value="Cell_morpho_N"/>
</dbReference>
<feature type="compositionally biased region" description="Polar residues" evidence="1">
    <location>
        <begin position="1916"/>
        <end position="1927"/>
    </location>
</feature>
<feature type="compositionally biased region" description="Basic and acidic residues" evidence="1">
    <location>
        <begin position="1895"/>
        <end position="1904"/>
    </location>
</feature>
<dbReference type="GO" id="GO:0031175">
    <property type="term" value="P:neuron projection development"/>
    <property type="evidence" value="ECO:0007669"/>
    <property type="project" value="TreeGrafter"/>
</dbReference>
<feature type="compositionally biased region" description="Basic and acidic residues" evidence="1">
    <location>
        <begin position="1692"/>
        <end position="1703"/>
    </location>
</feature>
<dbReference type="Pfam" id="PF14222">
    <property type="entry name" value="MOR2-PAG1_N"/>
    <property type="match status" value="1"/>
</dbReference>
<feature type="compositionally biased region" description="Polar residues" evidence="1">
    <location>
        <begin position="2413"/>
        <end position="2425"/>
    </location>
</feature>
<dbReference type="GO" id="GO:0005938">
    <property type="term" value="C:cell cortex"/>
    <property type="evidence" value="ECO:0007669"/>
    <property type="project" value="TreeGrafter"/>
</dbReference>
<dbReference type="SUPFAM" id="SSF48371">
    <property type="entry name" value="ARM repeat"/>
    <property type="match status" value="1"/>
</dbReference>
<dbReference type="GO" id="GO:0030427">
    <property type="term" value="C:site of polarized growth"/>
    <property type="evidence" value="ECO:0007669"/>
    <property type="project" value="TreeGrafter"/>
</dbReference>
<evidence type="ECO:0000259" key="5">
    <source>
        <dbReference type="Pfam" id="PF19421"/>
    </source>
</evidence>
<reference evidence="6" key="1">
    <citation type="submission" date="2025-08" db="UniProtKB">
        <authorList>
            <consortium name="Ensembl"/>
        </authorList>
    </citation>
    <scope>IDENTIFICATION</scope>
</reference>
<feature type="domain" description="Protein furry C-terminal" evidence="5">
    <location>
        <begin position="2226"/>
        <end position="2456"/>
    </location>
</feature>
<feature type="compositionally biased region" description="Low complexity" evidence="1">
    <location>
        <begin position="1663"/>
        <end position="1681"/>
    </location>
</feature>
<dbReference type="PANTHER" id="PTHR12295:SF29">
    <property type="entry name" value="PROTEIN FURRY HOMOLOG"/>
    <property type="match status" value="1"/>
</dbReference>
<organism evidence="6 7">
    <name type="scientific">Oncorhynchus tshawytscha</name>
    <name type="common">Chinook salmon</name>
    <name type="synonym">Salmo tshawytscha</name>
    <dbReference type="NCBI Taxonomy" id="74940"/>
    <lineage>
        <taxon>Eukaryota</taxon>
        <taxon>Metazoa</taxon>
        <taxon>Chordata</taxon>
        <taxon>Craniata</taxon>
        <taxon>Vertebrata</taxon>
        <taxon>Euteleostomi</taxon>
        <taxon>Actinopterygii</taxon>
        <taxon>Neopterygii</taxon>
        <taxon>Teleostei</taxon>
        <taxon>Protacanthopterygii</taxon>
        <taxon>Salmoniformes</taxon>
        <taxon>Salmonidae</taxon>
        <taxon>Salmoninae</taxon>
        <taxon>Oncorhynchus</taxon>
    </lineage>
</organism>
<evidence type="ECO:0000259" key="3">
    <source>
        <dbReference type="Pfam" id="PF14225"/>
    </source>
</evidence>
<feature type="region of interest" description="Disordered" evidence="1">
    <location>
        <begin position="2403"/>
        <end position="2445"/>
    </location>
</feature>
<feature type="domain" description="Cell morphogenesis protein C-terminal" evidence="3">
    <location>
        <begin position="1950"/>
        <end position="2202"/>
    </location>
</feature>
<evidence type="ECO:0008006" key="8">
    <source>
        <dbReference type="Google" id="ProtNLM"/>
    </source>
</evidence>
<dbReference type="InterPro" id="IPR025481">
    <property type="entry name" value="Cell_Morphogen_C"/>
</dbReference>
<feature type="region of interest" description="Disordered" evidence="1">
    <location>
        <begin position="1877"/>
        <end position="1943"/>
    </location>
</feature>
<protein>
    <recommendedName>
        <fullName evidence="8">Furry homolog a (Drosophila)</fullName>
    </recommendedName>
</protein>
<feature type="region of interest" description="Disordered" evidence="1">
    <location>
        <begin position="1653"/>
        <end position="1703"/>
    </location>
</feature>
<feature type="domain" description="Cell morphogenesis protein N-terminal" evidence="2">
    <location>
        <begin position="156"/>
        <end position="687"/>
    </location>
</feature>
<sequence length="2853" mass="321181">MSNVRNFLTCVSPASPVGTGYSKPPIPPVLSPQGDKGPPAMMPISIDPESRPGEYVLKSLFVNFTTLSERKIRIIMAEPLEKPLIKSLQRGEDPQFDQVITAMSSLAEYCLPSILRTLFDWYRRQNGLEDPESHEYRPRANTKSKNDEQHRDFLLERRDLAIDFIFSLVLIEVLKQMPLHPVLDCLVSEVINLAFKHFRYKEGYHGPNTGNMHIVADLYAEVIGVLSQAKFPAVKKKFMFELKELRQKEQSPYVVQSTISLIMGVKFFRIKMYPVEDFEASFHFMQDCAQYFLEVKDKDIKHALAGLFVEILVPVAAAVKNEVNVPCLRNFVESLYDTTLDLSSRKKHSLALYPLVTCLLCVSQKHFFLNKWTVFLNNCLSNIKSKDPKMARVALESLYRLLWVYMIRIKCESNTATQGRLNTIITTLFPKGSRSVVPRDMPLNIFVKMIQFIAQERLDFAMKEIIFDLMCVGKPAKAFSLNPERMNIGLRAFLVIADKLQQKDGEPPMPNTGATLPSGNTLRVKKTYLSKTLTDDEAKVIGMSLYYSQVRKAIDNSLRHLDKEVGRCLMMTNVQMLNKEPEDMITGERKPKIDMFRTCVAAIPRILPDGMSKPELIDLLSRLTIHMDDELRLIAQNSLQSLLVDLPEWRDDVLFGFTNFLLREVQDSHQALLDNSLRLLLQLLTQWRLALSAPEKEIGCLTFPYCSYMLHAMEGLALLLLCSCQLTTRKLAMAILREIRTTTSLPKVDLQWLLEWNSMLVNSHYDIRSPSHVWIFAQSVKDPWVLCLYSLLRQDHLPKHCPTALSYTWSYVFTRMQLLMPLVDPTNPVYTKKTSSTSGGGDSYVTLWRNYLILCFGVAKPSIMSPGQLRAYTPEITATTPDGSINYDNKVIWTPSVAWLLKQLVPLMRTESIELTESLVLGFGRTNSLVFRELVEELHPLMKEALERRPEVPPTSTNGALERDTLALGALFLEYVDLTRMLLEAENDKELDILKDIRAHFSAMVANLIQCVPVHHRRFLFPQQSLRHHLFILFSQWAGPFSVMFTPLDRYSDRNHQITRYQYCALKAMSAVLCCGPVFDNVGLSPDGYLYKWLDNILACQDLQVHQLGCEVVILLLELNADQVNLFNWAVDRCFTGSYQLASGCFKAITTICGSRNYPCDIVTLLNLVLFKASDTSREMYEISMQLMQILEAKLLVYSKTIADQKPSSILDRTHRPLPPLYNVSLAQLSQQLARMYPELTLPLFSEVSQRFPTTHPNGRQIMLTYLLPWLSNIELMDSCLLPPVTSPCSPEEETPDRTGTTAGQVPQHTLRGMGWGSLLATSLVLNNLMFMTAKYGDDVPGPEMENVWNTLASNDRWTNNLRTTLQFLISLCGVSSDTSLLPYIKKVVIYLCRNNTIQTMEELLFELQQTDPVNPVVQHCDNPPFYCFAATSKTSTATSGTTSSSNTVVAGQESFPDADDIKAAKENEERLSNIMRHHHCLESRYSNSSGGSYEEEKSEPLPPYTGWLMSVVETNQPLPLPMPVNGGCWAPLVDYLPETITPKGPLHRFNIAVIFMTEMVVDHGVREDWALHLPLLLHALFLGMDHYRPEVFEHSKRLLLHLLITLSCNRNFQNIASVLLQTREVNSSKTLTSKSSYQPEYFTTTGGMDFLREGQASPVPDSGLSSSSTSSSLSLGGSTSNLPHISSQEAEELKSPSETDEKTNKLIEFLTTRACGPMWCHEAISPKNQTSKSTEQLVNFLRYVVSVFKESKSDFHLEQQLSDIALQMGLCSLSRHYAGRSFQVVRGLRQPLSAHAVFDLLSRLVEVVGEHGEEVQGYVMEVLLTLESVVDNLAECLKNNDLMAILNRASSPDFLTSGKLVSNRKSTGQLNLFQQGLGTAERSRHQRSYSVPKRFGEADRSSDPPRSATLDRVQACTQQGGLTKNRSPSSSKEPPSDPANVNHPSNLLATIFWVAVSLMESDFEFEYQMSLRLLLKLLAHVALDKQENRERLEKLQGQLRWSGFAGLQQLLLKGFTSTSTTDLTLHIFCQLTPVSRVPVVDTSQAIGFPLNVLCLLPHLVQNFDGPSQFCKDVAQRIAQVCLEEKNSKLSNLAHVMTLYKTHSYTRNCFSWVNVVCRYLHEAFSEITLNMVTYMAELLEKGLPSMQQTLLQIIYSLLSHMDLSVIQAKPFNMEVLKTIEKFVQTAHWREALNILKLVVSRSASLVQPTSPHSELAHLDLQVWERSSKALPGKTLDFTFDISETPVIGRRYEELQGSPGREGKSRAIAVTCSTSSTSSGSTSNNVLVPVSWKIPQSSQKRTREKLVNVLCLCGQGLGLTKNPSVIFSSCGELDLMDLQPSLVSSEEGTQEQDNNMDDTTSEQQFRVFRDFDFLDVELEEGEGETMDSFNWGVRRRSMDSLDRSDMVPLDDSELSSSTPSLGQFTHQDSEESSEEESITASQILSHSQAEVSVEDTNIHEDDLSISDLLPGFDCSGDSFSLENLEERDELMESRSSLPPSPFFSAILAAFQPAVCDDADEAWRRHINQLVSDSDGSCAIYTFQVFSSFFQSIQNKFCSLTCDAAGYLGDGLRGIGSKFLRSSQMLTSCSECPTLFIDADTIISYGLLEKIKFSVLELQEYLDTYNSRKEAAIAWLTNCKATFPIGSGGVMITNQPGEYEEKQLELCQRLYKLHFQLLLLFQSYCKLIGQVHFISSVPELMNMSKELNELKGSLRAAAASVTSSDLQAAQETSSSSEPTFLSSEAAVQAILEALKNHEFTTAIRYIRECRRVWPSDIFGSSSEDETQTLLNIYFRYQTLGQMGTFALVGSKQDLSEICVKLMELNGEIRDMIRRAHGYRAITTFLPDSGVSGSSL</sequence>
<evidence type="ECO:0000256" key="1">
    <source>
        <dbReference type="SAM" id="MobiDB-lite"/>
    </source>
</evidence>
<feature type="domain" description="Protein furry C-terminal" evidence="5">
    <location>
        <begin position="2482"/>
        <end position="2853"/>
    </location>
</feature>
<dbReference type="GeneTree" id="ENSGT00610000086058"/>
<gene>
    <name evidence="6" type="primary">LOC112265009</name>
</gene>
<evidence type="ECO:0000313" key="6">
    <source>
        <dbReference type="Ensembl" id="ENSOTSP00005070007.2"/>
    </source>
</evidence>
<feature type="domain" description="Cell morphogenesis central region" evidence="4">
    <location>
        <begin position="1325"/>
        <end position="1410"/>
    </location>
</feature>
<keyword evidence="7" id="KW-1185">Reference proteome</keyword>
<dbReference type="Ensembl" id="ENSOTST00005076011.2">
    <property type="protein sequence ID" value="ENSOTSP00005070007.2"/>
    <property type="gene ID" value="ENSOTSG00005033156.2"/>
</dbReference>
<feature type="region of interest" description="Disordered" evidence="1">
    <location>
        <begin position="1287"/>
        <end position="1307"/>
    </location>
</feature>
<dbReference type="Pfam" id="PF19421">
    <property type="entry name" value="Fry_C"/>
    <property type="match status" value="2"/>
</dbReference>